<evidence type="ECO:0000313" key="3">
    <source>
        <dbReference type="EMBL" id="MBB5893590.1"/>
    </source>
</evidence>
<feature type="signal peptide" evidence="2">
    <location>
        <begin position="1"/>
        <end position="25"/>
    </location>
</feature>
<evidence type="ECO:0008006" key="5">
    <source>
        <dbReference type="Google" id="ProtNLM"/>
    </source>
</evidence>
<evidence type="ECO:0000313" key="4">
    <source>
        <dbReference type="Proteomes" id="UP000585638"/>
    </source>
</evidence>
<comment type="caution">
    <text evidence="3">The sequence shown here is derived from an EMBL/GenBank/DDBJ whole genome shotgun (WGS) entry which is preliminary data.</text>
</comment>
<keyword evidence="4" id="KW-1185">Reference proteome</keyword>
<name>A0A7W9KJH3_9PSEU</name>
<gene>
    <name evidence="3" type="ORF">BJ998_004786</name>
</gene>
<protein>
    <recommendedName>
        <fullName evidence="5">LppX_LprAFG lipoprotein</fullName>
    </recommendedName>
</protein>
<organism evidence="3 4">
    <name type="scientific">Kutzneria kofuensis</name>
    <dbReference type="NCBI Taxonomy" id="103725"/>
    <lineage>
        <taxon>Bacteria</taxon>
        <taxon>Bacillati</taxon>
        <taxon>Actinomycetota</taxon>
        <taxon>Actinomycetes</taxon>
        <taxon>Pseudonocardiales</taxon>
        <taxon>Pseudonocardiaceae</taxon>
        <taxon>Kutzneria</taxon>
    </lineage>
</organism>
<feature type="chain" id="PRO_5038492713" description="LppX_LprAFG lipoprotein" evidence="2">
    <location>
        <begin position="26"/>
        <end position="276"/>
    </location>
</feature>
<evidence type="ECO:0000256" key="1">
    <source>
        <dbReference type="SAM" id="MobiDB-lite"/>
    </source>
</evidence>
<dbReference type="AlphaFoldDB" id="A0A7W9KJH3"/>
<dbReference type="Proteomes" id="UP000585638">
    <property type="component" value="Unassembled WGS sequence"/>
</dbReference>
<keyword evidence="2" id="KW-0732">Signal</keyword>
<dbReference type="RefSeq" id="WP_184864979.1">
    <property type="nucleotide sequence ID" value="NZ_JACHIR010000001.1"/>
</dbReference>
<feature type="compositionally biased region" description="Pro residues" evidence="1">
    <location>
        <begin position="261"/>
        <end position="276"/>
    </location>
</feature>
<reference evidence="3 4" key="1">
    <citation type="submission" date="2020-08" db="EMBL/GenBank/DDBJ databases">
        <title>Sequencing the genomes of 1000 actinobacteria strains.</title>
        <authorList>
            <person name="Klenk H.-P."/>
        </authorList>
    </citation>
    <scope>NUCLEOTIDE SEQUENCE [LARGE SCALE GENOMIC DNA]</scope>
    <source>
        <strain evidence="3 4">DSM 43851</strain>
    </source>
</reference>
<feature type="region of interest" description="Disordered" evidence="1">
    <location>
        <begin position="257"/>
        <end position="276"/>
    </location>
</feature>
<accession>A0A7W9KJH3</accession>
<proteinExistence type="predicted"/>
<sequence length="276" mass="28420">MSVVARAAVAAVAVLGLAACTSSVAGTGSSDPTVVPPAQATLADLSKAVTAKLTGSGSAKFTVDSTTELLDAHTVTSVTGAFRRDDQGLWMTATMTVKSPDTTTLSFVLTPSAVYVRPPADQKLPADKPWVRATENGTDAFSQEFAPLFASLKQATLSPLAMPLDPATTTIVGSDLQPVGLTPARHYALKTDLTAVAKSLPDGPLKDTTLLEAKLGAMVDELWVGNGNVPLRSESKLDVPATKGTLTVSRTYTAWGQPVDVPVPPDSQLSPPPAGG</sequence>
<dbReference type="EMBL" id="JACHIR010000001">
    <property type="protein sequence ID" value="MBB5893590.1"/>
    <property type="molecule type" value="Genomic_DNA"/>
</dbReference>
<dbReference type="Gene3D" id="2.50.20.20">
    <property type="match status" value="1"/>
</dbReference>
<evidence type="ECO:0000256" key="2">
    <source>
        <dbReference type="SAM" id="SignalP"/>
    </source>
</evidence>
<dbReference type="PROSITE" id="PS51257">
    <property type="entry name" value="PROKAR_LIPOPROTEIN"/>
    <property type="match status" value="1"/>
</dbReference>